<dbReference type="InterPro" id="IPR006580">
    <property type="entry name" value="Znf_TTF"/>
</dbReference>
<dbReference type="InterPro" id="IPR012337">
    <property type="entry name" value="RNaseH-like_sf"/>
</dbReference>
<feature type="non-terminal residue" evidence="2">
    <location>
        <position position="1"/>
    </location>
</feature>
<dbReference type="InterPro" id="IPR025398">
    <property type="entry name" value="DUF4371"/>
</dbReference>
<dbReference type="AlphaFoldDB" id="A0A6G0WH70"/>
<organism evidence="2 3">
    <name type="scientific">Aphis craccivora</name>
    <name type="common">Cowpea aphid</name>
    <dbReference type="NCBI Taxonomy" id="307492"/>
    <lineage>
        <taxon>Eukaryota</taxon>
        <taxon>Metazoa</taxon>
        <taxon>Ecdysozoa</taxon>
        <taxon>Arthropoda</taxon>
        <taxon>Hexapoda</taxon>
        <taxon>Insecta</taxon>
        <taxon>Pterygota</taxon>
        <taxon>Neoptera</taxon>
        <taxon>Paraneoptera</taxon>
        <taxon>Hemiptera</taxon>
        <taxon>Sternorrhyncha</taxon>
        <taxon>Aphidomorpha</taxon>
        <taxon>Aphidoidea</taxon>
        <taxon>Aphididae</taxon>
        <taxon>Aphidini</taxon>
        <taxon>Aphis</taxon>
        <taxon>Aphis</taxon>
    </lineage>
</organism>
<sequence length="848" mass="97427">NQVSELSLDENLTDKYSSTNKFIISSLNDPAKWPVIDSETIDFIIRNLSNQDIYKLDFSTPKRLYSSQARYVTRSMFFTKLKNGEMRKREWLIYSESKGSLFCKSCKLFQPTSNTFTQGFNDWKNSDRLNEHERGHDRRFNTNKYALREDALGKISSALHQQYLEECDYWKNVLKRIVSVIKFLGARGLAFRGESETFGLRNNGNYLGFLEVLAQFDPFIQNHIRTFGNPGNGHVSYLSKTICDEFINLMYQNITEQIILEIKLNKYFSISVDSTPEVSHTDQLTFIIRYVLESGEPVEKFLKFIQLPGHKGSIMETIILDTLLSLGLQAKIKQHNPLAVYVPCSAHSLNLVGVTAADCCLQVTKFFMLVQKIFVFFSASTGRWSVLLRHIENSNDTILLAKSLSQTRWSARKKPATKVEALGLYNSFDKLETGIMTVFWNDVLQRFDKTSKTLQKVTINLGDVVLLYKSLLNYVNELRDRFDDYEVKGKIISKCENYEKDDQRKRNISKRLDKYTENEVILEGKEAMKINKFFVIIDKLVLELSERSKAYIELDSLFNFFSDLLFICPEILKERTKRLVEKYSNDLDDELEKKIIATFPNLDTALKMYLTIIPSNATGERSFSILKRIKNYLNNSISDTKVSSLVSFSANSELLESMNFDDLTNTFAATNSASTKNDTISRIGEINTTPLIQTNITINIDNFDRFDTTVDRIGSNSGTEHLINNATDTPPVSNSEAVVNDVDDDDMTLLFNAELKNYKNIKVKILDFAELLVPKFTDQKFKSHFQNAALKNIQNFNNLRGMNSFPNVFGCIDGCHINTLFSWEKRSKMSKLDRNMFCNRIQVPSVIL</sequence>
<dbReference type="OrthoDB" id="6606472at2759"/>
<feature type="domain" description="TTF-type" evidence="1">
    <location>
        <begin position="74"/>
        <end position="157"/>
    </location>
</feature>
<dbReference type="SMART" id="SM00597">
    <property type="entry name" value="ZnF_TTF"/>
    <property type="match status" value="1"/>
</dbReference>
<gene>
    <name evidence="2" type="ORF">FWK35_00029891</name>
</gene>
<name>A0A6G0WH70_APHCR</name>
<proteinExistence type="predicted"/>
<dbReference type="PANTHER" id="PTHR45749">
    <property type="match status" value="1"/>
</dbReference>
<dbReference type="Pfam" id="PF14291">
    <property type="entry name" value="DUF4371"/>
    <property type="match status" value="1"/>
</dbReference>
<evidence type="ECO:0000259" key="1">
    <source>
        <dbReference type="SMART" id="SM00597"/>
    </source>
</evidence>
<feature type="non-terminal residue" evidence="2">
    <location>
        <position position="848"/>
    </location>
</feature>
<dbReference type="Proteomes" id="UP000478052">
    <property type="component" value="Unassembled WGS sequence"/>
</dbReference>
<evidence type="ECO:0000313" key="3">
    <source>
        <dbReference type="Proteomes" id="UP000478052"/>
    </source>
</evidence>
<reference evidence="2 3" key="1">
    <citation type="submission" date="2019-08" db="EMBL/GenBank/DDBJ databases">
        <title>Whole genome of Aphis craccivora.</title>
        <authorList>
            <person name="Voronova N.V."/>
            <person name="Shulinski R.S."/>
            <person name="Bandarenka Y.V."/>
            <person name="Zhorov D.G."/>
            <person name="Warner D."/>
        </authorList>
    </citation>
    <scope>NUCLEOTIDE SEQUENCE [LARGE SCALE GENOMIC DNA]</scope>
    <source>
        <strain evidence="2">180601</strain>
        <tissue evidence="2">Whole Body</tissue>
    </source>
</reference>
<protein>
    <submittedName>
        <fullName evidence="2">Zinc finger MYM-type protein 1-like</fullName>
    </submittedName>
</protein>
<accession>A0A6G0WH70</accession>
<keyword evidence="3" id="KW-1185">Reference proteome</keyword>
<dbReference type="SUPFAM" id="SSF53098">
    <property type="entry name" value="Ribonuclease H-like"/>
    <property type="match status" value="1"/>
</dbReference>
<evidence type="ECO:0000313" key="2">
    <source>
        <dbReference type="EMBL" id="KAF0726486.1"/>
    </source>
</evidence>
<comment type="caution">
    <text evidence="2">The sequence shown here is derived from an EMBL/GenBank/DDBJ whole genome shotgun (WGS) entry which is preliminary data.</text>
</comment>
<dbReference type="EMBL" id="VUJU01008737">
    <property type="protein sequence ID" value="KAF0726486.1"/>
    <property type="molecule type" value="Genomic_DNA"/>
</dbReference>
<dbReference type="PANTHER" id="PTHR45749:SF23">
    <property type="entry name" value="ZINC FINGER MYM-TYPE PROTEIN 1-LIKE"/>
    <property type="match status" value="1"/>
</dbReference>